<feature type="region of interest" description="Disordered" evidence="1">
    <location>
        <begin position="1"/>
        <end position="71"/>
    </location>
</feature>
<dbReference type="EMBL" id="CYRY02043377">
    <property type="protein sequence ID" value="VCX37717.1"/>
    <property type="molecule type" value="Genomic_DNA"/>
</dbReference>
<evidence type="ECO:0000313" key="2">
    <source>
        <dbReference type="EMBL" id="VCX37717.1"/>
    </source>
</evidence>
<protein>
    <submittedName>
        <fullName evidence="2">Uncharacterized protein</fullName>
    </submittedName>
</protein>
<reference evidence="2 3" key="1">
    <citation type="submission" date="2018-10" db="EMBL/GenBank/DDBJ databases">
        <authorList>
            <person name="Ekblom R."/>
            <person name="Jareborg N."/>
        </authorList>
    </citation>
    <scope>NUCLEOTIDE SEQUENCE [LARGE SCALE GENOMIC DNA]</scope>
    <source>
        <tissue evidence="2">Muscle</tissue>
    </source>
</reference>
<evidence type="ECO:0000313" key="3">
    <source>
        <dbReference type="Proteomes" id="UP000269945"/>
    </source>
</evidence>
<comment type="caution">
    <text evidence="2">The sequence shown here is derived from an EMBL/GenBank/DDBJ whole genome shotgun (WGS) entry which is preliminary data.</text>
</comment>
<dbReference type="AlphaFoldDB" id="A0A9X9M678"/>
<feature type="compositionally biased region" description="Low complexity" evidence="1">
    <location>
        <begin position="40"/>
        <end position="50"/>
    </location>
</feature>
<name>A0A9X9M678_GULGU</name>
<organism evidence="2 3">
    <name type="scientific">Gulo gulo</name>
    <name type="common">Wolverine</name>
    <name type="synonym">Gluton</name>
    <dbReference type="NCBI Taxonomy" id="48420"/>
    <lineage>
        <taxon>Eukaryota</taxon>
        <taxon>Metazoa</taxon>
        <taxon>Chordata</taxon>
        <taxon>Craniata</taxon>
        <taxon>Vertebrata</taxon>
        <taxon>Euteleostomi</taxon>
        <taxon>Mammalia</taxon>
        <taxon>Eutheria</taxon>
        <taxon>Laurasiatheria</taxon>
        <taxon>Carnivora</taxon>
        <taxon>Caniformia</taxon>
        <taxon>Musteloidea</taxon>
        <taxon>Mustelidae</taxon>
        <taxon>Guloninae</taxon>
        <taxon>Gulo</taxon>
    </lineage>
</organism>
<proteinExistence type="predicted"/>
<sequence length="153" mass="16393">MRSGGRGESQELPSTYTLPERSSRASAPRATLQGGEPEAETAAGVRAAAASRDTSPISHWPCRGSQGRRGRELTEQAQGLMCTQAQTRLIWALWPHSAWAQKQQSTLPMLELSLKSFIEDLGTSYPPDPVSGATFDLSCQGPPGSEVWGLGVL</sequence>
<evidence type="ECO:0000256" key="1">
    <source>
        <dbReference type="SAM" id="MobiDB-lite"/>
    </source>
</evidence>
<keyword evidence="3" id="KW-1185">Reference proteome</keyword>
<dbReference type="Proteomes" id="UP000269945">
    <property type="component" value="Unassembled WGS sequence"/>
</dbReference>
<accession>A0A9X9M678</accession>
<gene>
    <name evidence="2" type="ORF">BN2614_LOCUS4</name>
</gene>